<evidence type="ECO:0000313" key="8">
    <source>
        <dbReference type="Proteomes" id="UP000243459"/>
    </source>
</evidence>
<evidence type="ECO:0000256" key="1">
    <source>
        <dbReference type="ARBA" id="ARBA00012452"/>
    </source>
</evidence>
<dbReference type="Gene3D" id="3.40.30.10">
    <property type="entry name" value="Glutaredoxin"/>
    <property type="match status" value="1"/>
</dbReference>
<dbReference type="SUPFAM" id="SSF47616">
    <property type="entry name" value="GST C-terminal domain-like"/>
    <property type="match status" value="1"/>
</dbReference>
<dbReference type="SUPFAM" id="SSF52833">
    <property type="entry name" value="Thioredoxin-like"/>
    <property type="match status" value="1"/>
</dbReference>
<dbReference type="Pfam" id="PF00043">
    <property type="entry name" value="GST_C"/>
    <property type="match status" value="1"/>
</dbReference>
<accession>A0A5P1F8U0</accession>
<dbReference type="GO" id="GO:0006749">
    <property type="term" value="P:glutathione metabolic process"/>
    <property type="evidence" value="ECO:0007669"/>
    <property type="project" value="InterPro"/>
</dbReference>
<dbReference type="Gene3D" id="1.20.1050.10">
    <property type="match status" value="1"/>
</dbReference>
<dbReference type="GO" id="GO:0005737">
    <property type="term" value="C:cytoplasm"/>
    <property type="evidence" value="ECO:0007669"/>
    <property type="project" value="TreeGrafter"/>
</dbReference>
<organism evidence="7 8">
    <name type="scientific">Asparagus officinalis</name>
    <name type="common">Garden asparagus</name>
    <dbReference type="NCBI Taxonomy" id="4686"/>
    <lineage>
        <taxon>Eukaryota</taxon>
        <taxon>Viridiplantae</taxon>
        <taxon>Streptophyta</taxon>
        <taxon>Embryophyta</taxon>
        <taxon>Tracheophyta</taxon>
        <taxon>Spermatophyta</taxon>
        <taxon>Magnoliopsida</taxon>
        <taxon>Liliopsida</taxon>
        <taxon>Asparagales</taxon>
        <taxon>Asparagaceae</taxon>
        <taxon>Asparagoideae</taxon>
        <taxon>Asparagus</taxon>
    </lineage>
</organism>
<dbReference type="PANTHER" id="PTHR11260:SF760">
    <property type="entry name" value="GLUTATHIONE TRANSFERASE GST 23"/>
    <property type="match status" value="1"/>
</dbReference>
<dbReference type="AlphaFoldDB" id="A0A5P1F8U0"/>
<comment type="similarity">
    <text evidence="4">Belongs to the GST superfamily.</text>
</comment>
<dbReference type="InterPro" id="IPR004045">
    <property type="entry name" value="Glutathione_S-Trfase_N"/>
</dbReference>
<dbReference type="EC" id="2.5.1.18" evidence="1"/>
<dbReference type="PANTHER" id="PTHR11260">
    <property type="entry name" value="GLUTATHIONE S-TRANSFERASE, GST, SUPERFAMILY, GST DOMAIN CONTAINING"/>
    <property type="match status" value="1"/>
</dbReference>
<name>A0A5P1F8U0_ASPOF</name>
<dbReference type="CDD" id="cd03185">
    <property type="entry name" value="GST_C_Tau"/>
    <property type="match status" value="1"/>
</dbReference>
<dbReference type="InterPro" id="IPR004046">
    <property type="entry name" value="GST_C"/>
</dbReference>
<dbReference type="InterPro" id="IPR045074">
    <property type="entry name" value="GST_C_Tau"/>
</dbReference>
<dbReference type="GO" id="GO:0004364">
    <property type="term" value="F:glutathione transferase activity"/>
    <property type="evidence" value="ECO:0007669"/>
    <property type="project" value="UniProtKB-EC"/>
</dbReference>
<evidence type="ECO:0000313" key="7">
    <source>
        <dbReference type="EMBL" id="ONK74163.1"/>
    </source>
</evidence>
<dbReference type="InterPro" id="IPR036249">
    <property type="entry name" value="Thioredoxin-like_sf"/>
</dbReference>
<dbReference type="OrthoDB" id="202840at2759"/>
<dbReference type="InterPro" id="IPR010987">
    <property type="entry name" value="Glutathione-S-Trfase_C-like"/>
</dbReference>
<dbReference type="CDD" id="cd03058">
    <property type="entry name" value="GST_N_Tau"/>
    <property type="match status" value="1"/>
</dbReference>
<evidence type="ECO:0000256" key="2">
    <source>
        <dbReference type="ARBA" id="ARBA00022679"/>
    </source>
</evidence>
<proteinExistence type="inferred from homology"/>
<feature type="domain" description="GST N-terminal" evidence="5">
    <location>
        <begin position="4"/>
        <end position="84"/>
    </location>
</feature>
<dbReference type="Pfam" id="PF02798">
    <property type="entry name" value="GST_N"/>
    <property type="match status" value="1"/>
</dbReference>
<reference evidence="8" key="1">
    <citation type="journal article" date="2017" name="Nat. Commun.">
        <title>The asparagus genome sheds light on the origin and evolution of a young Y chromosome.</title>
        <authorList>
            <person name="Harkess A."/>
            <person name="Zhou J."/>
            <person name="Xu C."/>
            <person name="Bowers J.E."/>
            <person name="Van der Hulst R."/>
            <person name="Ayyampalayam S."/>
            <person name="Mercati F."/>
            <person name="Riccardi P."/>
            <person name="McKain M.R."/>
            <person name="Kakrana A."/>
            <person name="Tang H."/>
            <person name="Ray J."/>
            <person name="Groenendijk J."/>
            <person name="Arikit S."/>
            <person name="Mathioni S.M."/>
            <person name="Nakano M."/>
            <person name="Shan H."/>
            <person name="Telgmann-Rauber A."/>
            <person name="Kanno A."/>
            <person name="Yue Z."/>
            <person name="Chen H."/>
            <person name="Li W."/>
            <person name="Chen Y."/>
            <person name="Xu X."/>
            <person name="Zhang Y."/>
            <person name="Luo S."/>
            <person name="Chen H."/>
            <person name="Gao J."/>
            <person name="Mao Z."/>
            <person name="Pires J.C."/>
            <person name="Luo M."/>
            <person name="Kudrna D."/>
            <person name="Wing R.A."/>
            <person name="Meyers B.C."/>
            <person name="Yi K."/>
            <person name="Kong H."/>
            <person name="Lavrijsen P."/>
            <person name="Sunseri F."/>
            <person name="Falavigna A."/>
            <person name="Ye Y."/>
            <person name="Leebens-Mack J.H."/>
            <person name="Chen G."/>
        </authorList>
    </citation>
    <scope>NUCLEOTIDE SEQUENCE [LARGE SCALE GENOMIC DNA]</scope>
    <source>
        <strain evidence="8">cv. DH0086</strain>
    </source>
</reference>
<protein>
    <recommendedName>
        <fullName evidence="1">glutathione transferase</fullName>
        <ecNumber evidence="1">2.5.1.18</ecNumber>
    </recommendedName>
</protein>
<evidence type="ECO:0000256" key="3">
    <source>
        <dbReference type="ARBA" id="ARBA00047960"/>
    </source>
</evidence>
<evidence type="ECO:0000256" key="4">
    <source>
        <dbReference type="RuleBase" id="RU003494"/>
    </source>
</evidence>
<dbReference type="SFLD" id="SFLDG01152">
    <property type="entry name" value="Main.3:_Omega-_and_Tau-like"/>
    <property type="match status" value="1"/>
</dbReference>
<dbReference type="SFLD" id="SFLDS00019">
    <property type="entry name" value="Glutathione_Transferase_(cytos"/>
    <property type="match status" value="1"/>
</dbReference>
<feature type="domain" description="GST C-terminal" evidence="6">
    <location>
        <begin position="90"/>
        <end position="212"/>
    </location>
</feature>
<dbReference type="InterPro" id="IPR036282">
    <property type="entry name" value="Glutathione-S-Trfase_C_sf"/>
</dbReference>
<gene>
    <name evidence="7" type="ORF">A4U43_C03F3410</name>
</gene>
<dbReference type="InterPro" id="IPR045073">
    <property type="entry name" value="Omega/Tau-like"/>
</dbReference>
<dbReference type="OMA" id="WFAHWLP"/>
<comment type="catalytic activity">
    <reaction evidence="3">
        <text>RX + glutathione = an S-substituted glutathione + a halide anion + H(+)</text>
        <dbReference type="Rhea" id="RHEA:16437"/>
        <dbReference type="ChEBI" id="CHEBI:15378"/>
        <dbReference type="ChEBI" id="CHEBI:16042"/>
        <dbReference type="ChEBI" id="CHEBI:17792"/>
        <dbReference type="ChEBI" id="CHEBI:57925"/>
        <dbReference type="ChEBI" id="CHEBI:90779"/>
        <dbReference type="EC" id="2.5.1.18"/>
    </reaction>
</comment>
<dbReference type="FunFam" id="3.40.30.10:FF:000014">
    <property type="entry name" value="Tau class glutathione S-transferase"/>
    <property type="match status" value="1"/>
</dbReference>
<keyword evidence="2" id="KW-0808">Transferase</keyword>
<dbReference type="PROSITE" id="PS50405">
    <property type="entry name" value="GST_CTER"/>
    <property type="match status" value="1"/>
</dbReference>
<dbReference type="EMBL" id="CM007383">
    <property type="protein sequence ID" value="ONK74163.1"/>
    <property type="molecule type" value="Genomic_DNA"/>
</dbReference>
<dbReference type="SFLD" id="SFLDG00358">
    <property type="entry name" value="Main_(cytGST)"/>
    <property type="match status" value="1"/>
</dbReference>
<dbReference type="Proteomes" id="UP000243459">
    <property type="component" value="Chromosome 3"/>
</dbReference>
<evidence type="ECO:0000259" key="6">
    <source>
        <dbReference type="PROSITE" id="PS50405"/>
    </source>
</evidence>
<dbReference type="InterPro" id="IPR040079">
    <property type="entry name" value="Glutathione_S-Trfase"/>
</dbReference>
<keyword evidence="8" id="KW-1185">Reference proteome</keyword>
<sequence>MAGDKVKVFGMWASRFALRVEWALKLKGVDYEYINEDLPHNKSRELLQYNPVTQKIPVLVHRGKAVAESSVIVEYIDEAWGDGYSIMPRDPFERAQARFWAKFVEDKCLPSIYQVYFKTGEELQKAVIEVQESLRTLEEALKGKKFFGGENIGYVDIIAGWIPYWLHMIEDLAGVSILSDGNLPLINAWFNAFLDVEAVKEALPPKDKLYAFNRDRREKIISGELNYKR</sequence>
<dbReference type="PROSITE" id="PS50404">
    <property type="entry name" value="GST_NTER"/>
    <property type="match status" value="1"/>
</dbReference>
<dbReference type="Gramene" id="ONK74163">
    <property type="protein sequence ID" value="ONK74163"/>
    <property type="gene ID" value="A4U43_C03F3410"/>
</dbReference>
<evidence type="ECO:0000259" key="5">
    <source>
        <dbReference type="PROSITE" id="PS50404"/>
    </source>
</evidence>
<dbReference type="FunFam" id="1.20.1050.10:FF:000012">
    <property type="entry name" value="Tau class glutathione S-transferase"/>
    <property type="match status" value="1"/>
</dbReference>